<keyword evidence="1" id="KW-0479">Metal-binding</keyword>
<reference evidence="4" key="2">
    <citation type="submission" date="2025-08" db="UniProtKB">
        <authorList>
            <consortium name="RefSeq"/>
        </authorList>
    </citation>
    <scope>IDENTIFICATION</scope>
    <source>
        <tissue evidence="4">Leaf</tissue>
    </source>
</reference>
<dbReference type="Pfam" id="PF08284">
    <property type="entry name" value="RVP_2"/>
    <property type="match status" value="1"/>
</dbReference>
<organism evidence="3 4">
    <name type="scientific">Nicotiana sylvestris</name>
    <name type="common">Wood tobacco</name>
    <name type="synonym">South American tobacco</name>
    <dbReference type="NCBI Taxonomy" id="4096"/>
    <lineage>
        <taxon>Eukaryota</taxon>
        <taxon>Viridiplantae</taxon>
        <taxon>Streptophyta</taxon>
        <taxon>Embryophyta</taxon>
        <taxon>Tracheophyta</taxon>
        <taxon>Spermatophyta</taxon>
        <taxon>Magnoliopsida</taxon>
        <taxon>eudicotyledons</taxon>
        <taxon>Gunneridae</taxon>
        <taxon>Pentapetalae</taxon>
        <taxon>asterids</taxon>
        <taxon>lamiids</taxon>
        <taxon>Solanales</taxon>
        <taxon>Solanaceae</taxon>
        <taxon>Nicotianoideae</taxon>
        <taxon>Nicotianeae</taxon>
        <taxon>Nicotiana</taxon>
    </lineage>
</organism>
<dbReference type="AlphaFoldDB" id="A0A1U7XQG5"/>
<dbReference type="GO" id="GO:0008270">
    <property type="term" value="F:zinc ion binding"/>
    <property type="evidence" value="ECO:0007669"/>
    <property type="project" value="UniProtKB-KW"/>
</dbReference>
<proteinExistence type="predicted"/>
<feature type="domain" description="CCHC-type" evidence="2">
    <location>
        <begin position="6"/>
        <end position="19"/>
    </location>
</feature>
<dbReference type="Proteomes" id="UP000189701">
    <property type="component" value="Unplaced"/>
</dbReference>
<dbReference type="InterPro" id="IPR043502">
    <property type="entry name" value="DNA/RNA_pol_sf"/>
</dbReference>
<evidence type="ECO:0000259" key="2">
    <source>
        <dbReference type="PROSITE" id="PS50158"/>
    </source>
</evidence>
<dbReference type="InterPro" id="IPR001878">
    <property type="entry name" value="Znf_CCHC"/>
</dbReference>
<keyword evidence="3" id="KW-1185">Reference proteome</keyword>
<dbReference type="eggNOG" id="KOG0017">
    <property type="taxonomic scope" value="Eukaryota"/>
</dbReference>
<accession>A0A1U7XQG5</accession>
<dbReference type="PANTHER" id="PTHR34072:SF52">
    <property type="entry name" value="RIBONUCLEASE H"/>
    <property type="match status" value="1"/>
</dbReference>
<dbReference type="Gene3D" id="3.30.70.270">
    <property type="match status" value="1"/>
</dbReference>
<dbReference type="InterPro" id="IPR043128">
    <property type="entry name" value="Rev_trsase/Diguanyl_cyclase"/>
</dbReference>
<dbReference type="GO" id="GO:0003676">
    <property type="term" value="F:nucleic acid binding"/>
    <property type="evidence" value="ECO:0007669"/>
    <property type="project" value="InterPro"/>
</dbReference>
<dbReference type="PROSITE" id="PS50158">
    <property type="entry name" value="ZF_CCHC"/>
    <property type="match status" value="1"/>
</dbReference>
<evidence type="ECO:0000256" key="1">
    <source>
        <dbReference type="PROSITE-ProRule" id="PRU00047"/>
    </source>
</evidence>
<keyword evidence="1" id="KW-0863">Zinc-finger</keyword>
<dbReference type="RefSeq" id="XP_009791861.1">
    <property type="nucleotide sequence ID" value="XM_009793559.1"/>
</dbReference>
<dbReference type="OrthoDB" id="1304922at2759"/>
<keyword evidence="1" id="KW-0862">Zinc</keyword>
<protein>
    <submittedName>
        <fullName evidence="4">Uncharacterized protein LOC104239024</fullName>
    </submittedName>
</protein>
<dbReference type="CDD" id="cd00303">
    <property type="entry name" value="retropepsin_like"/>
    <property type="match status" value="1"/>
</dbReference>
<name>A0A1U7XQG5_NICSY</name>
<sequence length="221" mass="24382">MELSVCYGCGMRGHIQRHCHMSLQGAGRGTTQPASPAAATSLAPCPSREASPDVVTSILTVQSNDMYALIDLGSTLSYVTPFVVMEFGKEPEQLHELFLVSTPVGESILAVRVYKSCVVTVCGRDTRVDLIELGMVDFDKAVKFQWSDACEKSFQELKSRLTTALVLTLPEGIEGFVVYCDASRIGLGCALMQHDKVDKAQIQRKLWRNFRQLRELAEFGD</sequence>
<evidence type="ECO:0000313" key="3">
    <source>
        <dbReference type="Proteomes" id="UP000189701"/>
    </source>
</evidence>
<reference evidence="3" key="1">
    <citation type="journal article" date="2013" name="Genome Biol.">
        <title>Reference genomes and transcriptomes of Nicotiana sylvestris and Nicotiana tomentosiformis.</title>
        <authorList>
            <person name="Sierro N."/>
            <person name="Battey J.N."/>
            <person name="Ouadi S."/>
            <person name="Bovet L."/>
            <person name="Goepfert S."/>
            <person name="Bakaher N."/>
            <person name="Peitsch M.C."/>
            <person name="Ivanov N.V."/>
        </authorList>
    </citation>
    <scope>NUCLEOTIDE SEQUENCE [LARGE SCALE GENOMIC DNA]</scope>
</reference>
<dbReference type="SUPFAM" id="SSF56672">
    <property type="entry name" value="DNA/RNA polymerases"/>
    <property type="match status" value="1"/>
</dbReference>
<dbReference type="PANTHER" id="PTHR34072">
    <property type="entry name" value="ENZYMATIC POLYPROTEIN-RELATED"/>
    <property type="match status" value="1"/>
</dbReference>
<evidence type="ECO:0000313" key="4">
    <source>
        <dbReference type="RefSeq" id="XP_009791861.1"/>
    </source>
</evidence>
<gene>
    <name evidence="4" type="primary">LOC104239024</name>
</gene>